<dbReference type="AlphaFoldDB" id="A0A7U8C3I9"/>
<dbReference type="EMBL" id="AAOW01000013">
    <property type="protein sequence ID" value="EAR60825.1"/>
    <property type="molecule type" value="Genomic_DNA"/>
</dbReference>
<feature type="compositionally biased region" description="Basic and acidic residues" evidence="1">
    <location>
        <begin position="117"/>
        <end position="126"/>
    </location>
</feature>
<evidence type="ECO:0000256" key="2">
    <source>
        <dbReference type="SAM" id="Phobius"/>
    </source>
</evidence>
<keyword evidence="2" id="KW-0812">Transmembrane</keyword>
<gene>
    <name evidence="3" type="ORF">MED92_16300</name>
</gene>
<keyword evidence="2" id="KW-0472">Membrane</keyword>
<reference evidence="3 4" key="1">
    <citation type="submission" date="2006-02" db="EMBL/GenBank/DDBJ databases">
        <authorList>
            <person name="Pinhassi J."/>
            <person name="Pedros-Alio C."/>
            <person name="Ferriera S."/>
            <person name="Johnson J."/>
            <person name="Kravitz S."/>
            <person name="Halpern A."/>
            <person name="Remington K."/>
            <person name="Beeson K."/>
            <person name="Tran B."/>
            <person name="Rogers Y.-H."/>
            <person name="Friedman R."/>
            <person name="Venter J.C."/>
        </authorList>
    </citation>
    <scope>NUCLEOTIDE SEQUENCE [LARGE SCALE GENOMIC DNA]</scope>
    <source>
        <strain evidence="3 4">MED92</strain>
    </source>
</reference>
<proteinExistence type="predicted"/>
<accession>A0A7U8C3I9</accession>
<keyword evidence="2" id="KW-1133">Transmembrane helix</keyword>
<keyword evidence="4" id="KW-1185">Reference proteome</keyword>
<feature type="region of interest" description="Disordered" evidence="1">
    <location>
        <begin position="117"/>
        <end position="140"/>
    </location>
</feature>
<protein>
    <recommendedName>
        <fullName evidence="5">DUF2852 domain-containing protein</fullName>
    </recommendedName>
</protein>
<dbReference type="InterPro" id="IPR021273">
    <property type="entry name" value="DUF2852"/>
</dbReference>
<organism evidence="3 4">
    <name type="scientific">Neptuniibacter caesariensis</name>
    <dbReference type="NCBI Taxonomy" id="207954"/>
    <lineage>
        <taxon>Bacteria</taxon>
        <taxon>Pseudomonadati</taxon>
        <taxon>Pseudomonadota</taxon>
        <taxon>Gammaproteobacteria</taxon>
        <taxon>Oceanospirillales</taxon>
        <taxon>Oceanospirillaceae</taxon>
        <taxon>Neptuniibacter</taxon>
    </lineage>
</organism>
<evidence type="ECO:0000313" key="3">
    <source>
        <dbReference type="EMBL" id="EAR60825.1"/>
    </source>
</evidence>
<dbReference type="Pfam" id="PF11014">
    <property type="entry name" value="DUF2852"/>
    <property type="match status" value="1"/>
</dbReference>
<sequence>MATYEHSGTNKETHKAHRCGGGHWSAANIASMVLGFIIFAPLGFVILVWSILGNPVQELPGWIRAQWGRVVRGGKVKTVNGEENEVFNEYQQTQHDRISEIKEEIRKRAEAFRDFKANAQRRKDQQEFDDFMANKPENGA</sequence>
<dbReference type="OrthoDB" id="9806878at2"/>
<feature type="transmembrane region" description="Helical" evidence="2">
    <location>
        <begin position="29"/>
        <end position="52"/>
    </location>
</feature>
<evidence type="ECO:0008006" key="5">
    <source>
        <dbReference type="Google" id="ProtNLM"/>
    </source>
</evidence>
<comment type="caution">
    <text evidence="3">The sequence shown here is derived from an EMBL/GenBank/DDBJ whole genome shotgun (WGS) entry which is preliminary data.</text>
</comment>
<dbReference type="Proteomes" id="UP000002171">
    <property type="component" value="Unassembled WGS sequence"/>
</dbReference>
<name>A0A7U8C3I9_NEPCE</name>
<evidence type="ECO:0000256" key="1">
    <source>
        <dbReference type="SAM" id="MobiDB-lite"/>
    </source>
</evidence>
<evidence type="ECO:0000313" key="4">
    <source>
        <dbReference type="Proteomes" id="UP000002171"/>
    </source>
</evidence>
<dbReference type="RefSeq" id="WP_007020925.1">
    <property type="nucleotide sequence ID" value="NZ_CH724125.1"/>
</dbReference>